<organism evidence="10 11">
    <name type="scientific">Plutella xylostella</name>
    <name type="common">Diamondback moth</name>
    <name type="synonym">Plutella maculipennis</name>
    <dbReference type="NCBI Taxonomy" id="51655"/>
    <lineage>
        <taxon>Eukaryota</taxon>
        <taxon>Metazoa</taxon>
        <taxon>Ecdysozoa</taxon>
        <taxon>Arthropoda</taxon>
        <taxon>Hexapoda</taxon>
        <taxon>Insecta</taxon>
        <taxon>Pterygota</taxon>
        <taxon>Neoptera</taxon>
        <taxon>Endopterygota</taxon>
        <taxon>Lepidoptera</taxon>
        <taxon>Glossata</taxon>
        <taxon>Ditrysia</taxon>
        <taxon>Yponomeutoidea</taxon>
        <taxon>Plutellidae</taxon>
        <taxon>Plutella</taxon>
    </lineage>
</organism>
<comment type="caution">
    <text evidence="10">The sequence shown here is derived from an EMBL/GenBank/DDBJ whole genome shotgun (WGS) entry which is preliminary data.</text>
</comment>
<reference evidence="10 11" key="1">
    <citation type="submission" date="2021-06" db="EMBL/GenBank/DDBJ databases">
        <title>A haploid diamondback moth (Plutella xylostella L.) genome assembly resolves 31 chromosomes and identifies a diamide resistance mutation.</title>
        <authorList>
            <person name="Ward C.M."/>
            <person name="Perry K.D."/>
            <person name="Baker G."/>
            <person name="Powis K."/>
            <person name="Heckel D.G."/>
            <person name="Baxter S.W."/>
        </authorList>
    </citation>
    <scope>NUCLEOTIDE SEQUENCE [LARGE SCALE GENOMIC DNA]</scope>
    <source>
        <strain evidence="10 11">LV</strain>
        <tissue evidence="10">Single pupa</tissue>
    </source>
</reference>
<dbReference type="PANTHER" id="PTHR12592">
    <property type="entry name" value="ATP-DEPENDENT (S)-NAD(P)H-HYDRATE DEHYDRATASE FAMILY MEMBER"/>
    <property type="match status" value="1"/>
</dbReference>
<dbReference type="EC" id="4.2.1.93" evidence="7"/>
<comment type="catalytic activity">
    <reaction evidence="6 7">
        <text>(6S)-NADPHX + ATP = ADP + phosphate + NADPH + H(+)</text>
        <dbReference type="Rhea" id="RHEA:32231"/>
        <dbReference type="ChEBI" id="CHEBI:15378"/>
        <dbReference type="ChEBI" id="CHEBI:30616"/>
        <dbReference type="ChEBI" id="CHEBI:43474"/>
        <dbReference type="ChEBI" id="CHEBI:57783"/>
        <dbReference type="ChEBI" id="CHEBI:64076"/>
        <dbReference type="ChEBI" id="CHEBI:456216"/>
        <dbReference type="EC" id="4.2.1.93"/>
    </reaction>
</comment>
<keyword evidence="11" id="KW-1185">Reference proteome</keyword>
<evidence type="ECO:0000259" key="9">
    <source>
        <dbReference type="PROSITE" id="PS51383"/>
    </source>
</evidence>
<feature type="binding site" evidence="7">
    <location>
        <begin position="222"/>
        <end position="226"/>
    </location>
    <ligand>
        <name>ATP</name>
        <dbReference type="ChEBI" id="CHEBI:30616"/>
    </ligand>
</feature>
<accession>A0ABQ7QF50</accession>
<dbReference type="Gene3D" id="3.40.1190.20">
    <property type="match status" value="1"/>
</dbReference>
<dbReference type="SUPFAM" id="SSF53613">
    <property type="entry name" value="Ribokinase-like"/>
    <property type="match status" value="1"/>
</dbReference>
<dbReference type="CDD" id="cd01171">
    <property type="entry name" value="YXKO-related"/>
    <property type="match status" value="1"/>
</dbReference>
<keyword evidence="2 7" id="KW-0067">ATP-binding</keyword>
<dbReference type="PANTHER" id="PTHR12592:SF0">
    <property type="entry name" value="ATP-DEPENDENT (S)-NAD(P)H-HYDRATE DEHYDRATASE"/>
    <property type="match status" value="1"/>
</dbReference>
<keyword evidence="7" id="KW-0597">Phosphoprotein</keyword>
<dbReference type="InterPro" id="IPR029056">
    <property type="entry name" value="Ribokinase-like"/>
</dbReference>
<evidence type="ECO:0000256" key="2">
    <source>
        <dbReference type="ARBA" id="ARBA00022840"/>
    </source>
</evidence>
<proteinExistence type="inferred from homology"/>
<evidence type="ECO:0000313" key="11">
    <source>
        <dbReference type="Proteomes" id="UP000823941"/>
    </source>
</evidence>
<evidence type="ECO:0000313" key="10">
    <source>
        <dbReference type="EMBL" id="KAG7303817.1"/>
    </source>
</evidence>
<dbReference type="NCBIfam" id="TIGR00196">
    <property type="entry name" value="yjeF_cterm"/>
    <property type="match status" value="1"/>
</dbReference>
<keyword evidence="8" id="KW-0732">Signal</keyword>
<keyword evidence="1 7" id="KW-0547">Nucleotide-binding</keyword>
<dbReference type="Pfam" id="PF01256">
    <property type="entry name" value="Carb_kinase"/>
    <property type="match status" value="1"/>
</dbReference>
<dbReference type="Proteomes" id="UP000823941">
    <property type="component" value="Chromosome 15"/>
</dbReference>
<feature type="binding site" evidence="7">
    <location>
        <position position="250"/>
    </location>
    <ligand>
        <name>(6S)-NADPHX</name>
        <dbReference type="ChEBI" id="CHEBI:64076"/>
    </ligand>
</feature>
<dbReference type="InterPro" id="IPR017953">
    <property type="entry name" value="Carbohydrate_kinase_pred_CS"/>
</dbReference>
<feature type="binding site" evidence="7">
    <location>
        <begin position="240"/>
        <end position="249"/>
    </location>
    <ligand>
        <name>ATP</name>
        <dbReference type="ChEBI" id="CHEBI:30616"/>
    </ligand>
</feature>
<comment type="function">
    <text evidence="7">Catalyzes the dehydration of the S-form of NAD(P)HX at the expense of ATP, which is converted to ADP. Together with NAD(P)HX epimerase, which catalyzes the epimerization of the S- and R-forms, the enzyme allows the repair of both epimers of NAD(P)HX, a damaged form of NAD(P)H that is a result of enzymatic or heat-dependent hydration.</text>
</comment>
<evidence type="ECO:0000256" key="4">
    <source>
        <dbReference type="ARBA" id="ARBA00023027"/>
    </source>
</evidence>
<evidence type="ECO:0000256" key="8">
    <source>
        <dbReference type="SAM" id="SignalP"/>
    </source>
</evidence>
<keyword evidence="3" id="KW-0521">NADP</keyword>
<feature type="binding site" evidence="7">
    <location>
        <position position="134"/>
    </location>
    <ligand>
        <name>(6S)-NADPHX</name>
        <dbReference type="ChEBI" id="CHEBI:64076"/>
    </ligand>
</feature>
<protein>
    <recommendedName>
        <fullName evidence="7">ATP-dependent (S)-NAD(P)H-hydrate dehydratase</fullName>
        <ecNumber evidence="7">4.2.1.93</ecNumber>
    </recommendedName>
    <alternativeName>
        <fullName evidence="7">ATP-dependent NAD(P)HX dehydratase</fullName>
    </alternativeName>
</protein>
<gene>
    <name evidence="10" type="ORF">JYU34_010712</name>
</gene>
<feature type="signal peptide" evidence="8">
    <location>
        <begin position="1"/>
        <end position="18"/>
    </location>
</feature>
<feature type="binding site" evidence="7">
    <location>
        <begin position="189"/>
        <end position="195"/>
    </location>
    <ligand>
        <name>(6S)-NADPHX</name>
        <dbReference type="ChEBI" id="CHEBI:64076"/>
    </ligand>
</feature>
<comment type="catalytic activity">
    <reaction evidence="7">
        <text>(6S)-NADHX + ATP = ADP + phosphate + NADH + H(+)</text>
        <dbReference type="Rhea" id="RHEA:19017"/>
        <dbReference type="ChEBI" id="CHEBI:15378"/>
        <dbReference type="ChEBI" id="CHEBI:30616"/>
        <dbReference type="ChEBI" id="CHEBI:43474"/>
        <dbReference type="ChEBI" id="CHEBI:57945"/>
        <dbReference type="ChEBI" id="CHEBI:64074"/>
        <dbReference type="ChEBI" id="CHEBI:456216"/>
        <dbReference type="EC" id="4.2.1.93"/>
    </reaction>
</comment>
<feature type="domain" description="YjeF C-terminal" evidence="9">
    <location>
        <begin position="35"/>
        <end position="312"/>
    </location>
</feature>
<evidence type="ECO:0000256" key="5">
    <source>
        <dbReference type="ARBA" id="ARBA00023239"/>
    </source>
</evidence>
<name>A0ABQ7QF50_PLUXY</name>
<dbReference type="HAMAP" id="MF_01965">
    <property type="entry name" value="NADHX_dehydratase"/>
    <property type="match status" value="1"/>
</dbReference>
<dbReference type="EMBL" id="JAHIBW010000015">
    <property type="protein sequence ID" value="KAG7303817.1"/>
    <property type="molecule type" value="Genomic_DNA"/>
</dbReference>
<comment type="similarity">
    <text evidence="7">Belongs to the NnrD/CARKD family.</text>
</comment>
<evidence type="ECO:0000256" key="6">
    <source>
        <dbReference type="ARBA" id="ARBA00047472"/>
    </source>
</evidence>
<evidence type="ECO:0000256" key="7">
    <source>
        <dbReference type="HAMAP-Rule" id="MF_03157"/>
    </source>
</evidence>
<keyword evidence="4 7" id="KW-0520">NAD</keyword>
<dbReference type="PROSITE" id="PS01049">
    <property type="entry name" value="YJEF_C_1"/>
    <property type="match status" value="1"/>
</dbReference>
<dbReference type="InterPro" id="IPR000631">
    <property type="entry name" value="CARKD"/>
</dbReference>
<sequence>MLKSLIVLLSFYTSFVVTNEANNKCVDIDSLNEPVGEYFAKNVVPKLEGLHKGDAGKIVVVGGSSEYTGAPYFAAISALKAGADLVYVLTTASAAPVIKSYSPDLIVHPTLSPSTFTAIETVLRKADVVVIGPGLGRTSETVHLTANILNTCRTLRKPLVIDADGLYVISKDVTLVKNYPSPGIIMTPNHLEAKYLKKAVEAMGYKQNWQKYWGPHVSVLVKGASDSFYGNTTWEISDGGSQRRAGGQGDILSGSLGTFFGWAIKANVCASVPTFAVARLTRACNEIAFAAHGRSMTASDMLLQMHAAFEKCFGVV</sequence>
<dbReference type="PROSITE" id="PS51383">
    <property type="entry name" value="YJEF_C_3"/>
    <property type="match status" value="1"/>
</dbReference>
<feature type="chain" id="PRO_5046537941" description="ATP-dependent (S)-NAD(P)H-hydrate dehydratase" evidence="8">
    <location>
        <begin position="19"/>
        <end position="316"/>
    </location>
</feature>
<keyword evidence="5 7" id="KW-0456">Lyase</keyword>
<evidence type="ECO:0000256" key="3">
    <source>
        <dbReference type="ARBA" id="ARBA00022857"/>
    </source>
</evidence>
<comment type="cofactor">
    <cofactor evidence="7">
        <name>Mg(2+)</name>
        <dbReference type="ChEBI" id="CHEBI:18420"/>
    </cofactor>
</comment>
<evidence type="ECO:0000256" key="1">
    <source>
        <dbReference type="ARBA" id="ARBA00022741"/>
    </source>
</evidence>